<evidence type="ECO:0000256" key="7">
    <source>
        <dbReference type="ARBA" id="ARBA00022801"/>
    </source>
</evidence>
<keyword evidence="1" id="KW-0645">Protease</keyword>
<dbReference type="InterPro" id="IPR041373">
    <property type="entry name" value="RT_RNaseH"/>
</dbReference>
<evidence type="ECO:0000256" key="2">
    <source>
        <dbReference type="ARBA" id="ARBA00022679"/>
    </source>
</evidence>
<keyword evidence="8 10" id="KW-0695">RNA-directed DNA polymerase</keyword>
<name>A0A1W5CV09_9LECA</name>
<dbReference type="GO" id="GO:0004190">
    <property type="term" value="F:aspartic-type endopeptidase activity"/>
    <property type="evidence" value="ECO:0007669"/>
    <property type="project" value="UniProtKB-KW"/>
</dbReference>
<keyword evidence="11" id="KW-1185">Reference proteome</keyword>
<evidence type="ECO:0000256" key="1">
    <source>
        <dbReference type="ARBA" id="ARBA00022670"/>
    </source>
</evidence>
<sequence>MPFGLANAPATFQTMMNCILQPFIKEQFIIVYLDDILIFSKNAHEHWQYLIKCLLAVEELEFCGYLVGYGRVRPLRSKIKIIVNWPTPTNVHEVRQFLGRVFVIETDASEWAIGCVLLQIDTDTGKLHPVAYDGRKLSPAEINYPVHEKELLAIKYALQTWRVYIDNRQAVTVYTDYESLKYLSTIKKPIKRLARWIKEFREYNLDL</sequence>
<evidence type="ECO:0000256" key="5">
    <source>
        <dbReference type="ARBA" id="ARBA00022750"/>
    </source>
</evidence>
<dbReference type="InterPro" id="IPR051320">
    <property type="entry name" value="Viral_Replic_Matur_Polypro"/>
</dbReference>
<evidence type="ECO:0000313" key="10">
    <source>
        <dbReference type="EMBL" id="SLM34509.1"/>
    </source>
</evidence>
<keyword evidence="6" id="KW-0255">Endonuclease</keyword>
<evidence type="ECO:0000256" key="4">
    <source>
        <dbReference type="ARBA" id="ARBA00022722"/>
    </source>
</evidence>
<dbReference type="FunFam" id="3.10.20.370:FF:000001">
    <property type="entry name" value="Retrovirus-related Pol polyprotein from transposon 17.6-like protein"/>
    <property type="match status" value="1"/>
</dbReference>
<dbReference type="InterPro" id="IPR043128">
    <property type="entry name" value="Rev_trsase/Diguanyl_cyclase"/>
</dbReference>
<evidence type="ECO:0000259" key="9">
    <source>
        <dbReference type="PROSITE" id="PS50878"/>
    </source>
</evidence>
<dbReference type="InterPro" id="IPR000477">
    <property type="entry name" value="RT_dom"/>
</dbReference>
<dbReference type="PROSITE" id="PS50878">
    <property type="entry name" value="RT_POL"/>
    <property type="match status" value="1"/>
</dbReference>
<accession>A0A1W5CV09</accession>
<dbReference type="InterPro" id="IPR043502">
    <property type="entry name" value="DNA/RNA_pol_sf"/>
</dbReference>
<proteinExistence type="predicted"/>
<dbReference type="EMBL" id="FWEW01000320">
    <property type="protein sequence ID" value="SLM34509.1"/>
    <property type="molecule type" value="Genomic_DNA"/>
</dbReference>
<protein>
    <submittedName>
        <fullName evidence="10">Reverse transcriptase domain</fullName>
    </submittedName>
</protein>
<organism evidence="10 11">
    <name type="scientific">Lasallia pustulata</name>
    <dbReference type="NCBI Taxonomy" id="136370"/>
    <lineage>
        <taxon>Eukaryota</taxon>
        <taxon>Fungi</taxon>
        <taxon>Dikarya</taxon>
        <taxon>Ascomycota</taxon>
        <taxon>Pezizomycotina</taxon>
        <taxon>Lecanoromycetes</taxon>
        <taxon>OSLEUM clade</taxon>
        <taxon>Umbilicariomycetidae</taxon>
        <taxon>Umbilicariales</taxon>
        <taxon>Umbilicariaceae</taxon>
        <taxon>Lasallia</taxon>
    </lineage>
</organism>
<dbReference type="SUPFAM" id="SSF56672">
    <property type="entry name" value="DNA/RNA polymerases"/>
    <property type="match status" value="1"/>
</dbReference>
<dbReference type="Proteomes" id="UP000192927">
    <property type="component" value="Unassembled WGS sequence"/>
</dbReference>
<evidence type="ECO:0000313" key="11">
    <source>
        <dbReference type="Proteomes" id="UP000192927"/>
    </source>
</evidence>
<keyword evidence="7" id="KW-0378">Hydrolase</keyword>
<reference evidence="11" key="1">
    <citation type="submission" date="2017-03" db="EMBL/GenBank/DDBJ databases">
        <authorList>
            <person name="Sharma R."/>
            <person name="Thines M."/>
        </authorList>
    </citation>
    <scope>NUCLEOTIDE SEQUENCE [LARGE SCALE GENOMIC DNA]</scope>
</reference>
<evidence type="ECO:0000256" key="8">
    <source>
        <dbReference type="ARBA" id="ARBA00022918"/>
    </source>
</evidence>
<dbReference type="GO" id="GO:0006508">
    <property type="term" value="P:proteolysis"/>
    <property type="evidence" value="ECO:0007669"/>
    <property type="project" value="UniProtKB-KW"/>
</dbReference>
<dbReference type="PANTHER" id="PTHR33064:SF37">
    <property type="entry name" value="RIBONUCLEASE H"/>
    <property type="match status" value="1"/>
</dbReference>
<dbReference type="GO" id="GO:0003964">
    <property type="term" value="F:RNA-directed DNA polymerase activity"/>
    <property type="evidence" value="ECO:0007669"/>
    <property type="project" value="UniProtKB-KW"/>
</dbReference>
<evidence type="ECO:0000256" key="6">
    <source>
        <dbReference type="ARBA" id="ARBA00022759"/>
    </source>
</evidence>
<evidence type="ECO:0000256" key="3">
    <source>
        <dbReference type="ARBA" id="ARBA00022695"/>
    </source>
</evidence>
<keyword evidence="5" id="KW-0064">Aspartyl protease</keyword>
<keyword evidence="3" id="KW-0548">Nucleotidyltransferase</keyword>
<dbReference type="GO" id="GO:0004519">
    <property type="term" value="F:endonuclease activity"/>
    <property type="evidence" value="ECO:0007669"/>
    <property type="project" value="UniProtKB-KW"/>
</dbReference>
<keyword evidence="4" id="KW-0540">Nuclease</keyword>
<dbReference type="PANTHER" id="PTHR33064">
    <property type="entry name" value="POL PROTEIN"/>
    <property type="match status" value="1"/>
</dbReference>
<feature type="domain" description="Reverse transcriptase" evidence="9">
    <location>
        <begin position="1"/>
        <end position="102"/>
    </location>
</feature>
<dbReference type="CDD" id="cd09274">
    <property type="entry name" value="RNase_HI_RT_Ty3"/>
    <property type="match status" value="1"/>
</dbReference>
<dbReference type="Pfam" id="PF00078">
    <property type="entry name" value="RVT_1"/>
    <property type="match status" value="1"/>
</dbReference>
<dbReference type="AlphaFoldDB" id="A0A1W5CV09"/>
<dbReference type="Pfam" id="PF17917">
    <property type="entry name" value="RT_RNaseH"/>
    <property type="match status" value="1"/>
</dbReference>
<dbReference type="Gene3D" id="3.30.70.270">
    <property type="match status" value="1"/>
</dbReference>
<keyword evidence="2" id="KW-0808">Transferase</keyword>